<proteinExistence type="predicted"/>
<feature type="domain" description="SET" evidence="1">
    <location>
        <begin position="4"/>
        <end position="124"/>
    </location>
</feature>
<dbReference type="EMBL" id="FQWZ01000001">
    <property type="protein sequence ID" value="SHG44967.1"/>
    <property type="molecule type" value="Genomic_DNA"/>
</dbReference>
<evidence type="ECO:0000313" key="2">
    <source>
        <dbReference type="EMBL" id="SHG44967.1"/>
    </source>
</evidence>
<accession>A0A1M5JWK7</accession>
<dbReference type="AlphaFoldDB" id="A0A1M5JWK7"/>
<dbReference type="SUPFAM" id="SSF82199">
    <property type="entry name" value="SET domain"/>
    <property type="match status" value="1"/>
</dbReference>
<dbReference type="OrthoDB" id="9790349at2"/>
<evidence type="ECO:0000313" key="3">
    <source>
        <dbReference type="Proteomes" id="UP000199758"/>
    </source>
</evidence>
<evidence type="ECO:0000259" key="1">
    <source>
        <dbReference type="SMART" id="SM00317"/>
    </source>
</evidence>
<dbReference type="STRING" id="490188.SAMN04488068_0241"/>
<name>A0A1M5JWK7_9GAMM</name>
<dbReference type="InterPro" id="IPR046341">
    <property type="entry name" value="SET_dom_sf"/>
</dbReference>
<dbReference type="SMART" id="SM00317">
    <property type="entry name" value="SET"/>
    <property type="match status" value="1"/>
</dbReference>
<gene>
    <name evidence="2" type="ORF">SAMN04488068_0241</name>
</gene>
<organism evidence="2 3">
    <name type="scientific">Hydrocarboniphaga daqingensis</name>
    <dbReference type="NCBI Taxonomy" id="490188"/>
    <lineage>
        <taxon>Bacteria</taxon>
        <taxon>Pseudomonadati</taxon>
        <taxon>Pseudomonadota</taxon>
        <taxon>Gammaproteobacteria</taxon>
        <taxon>Nevskiales</taxon>
        <taxon>Nevskiaceae</taxon>
        <taxon>Hydrocarboniphaga</taxon>
    </lineage>
</organism>
<sequence length="130" mass="14767">MILVAHYVDRSPIEGLGLYTATALRAGDPVYAYDPRFVIVLTDHEVRSLPEPMREAVLRYSYRGRGAQRLSGAMYYCADDARFMNHADRPTTLWREDDGVYVAATDLPAGSELTCDYRDFCEPEDCEFTL</sequence>
<dbReference type="Pfam" id="PF00856">
    <property type="entry name" value="SET"/>
    <property type="match status" value="1"/>
</dbReference>
<protein>
    <recommendedName>
        <fullName evidence="1">SET domain-containing protein</fullName>
    </recommendedName>
</protein>
<dbReference type="Proteomes" id="UP000199758">
    <property type="component" value="Unassembled WGS sequence"/>
</dbReference>
<dbReference type="InterPro" id="IPR001214">
    <property type="entry name" value="SET_dom"/>
</dbReference>
<dbReference type="Gene3D" id="2.170.270.10">
    <property type="entry name" value="SET domain"/>
    <property type="match status" value="1"/>
</dbReference>
<dbReference type="RefSeq" id="WP_072892875.1">
    <property type="nucleotide sequence ID" value="NZ_FQWZ01000001.1"/>
</dbReference>
<reference evidence="2 3" key="1">
    <citation type="submission" date="2016-11" db="EMBL/GenBank/DDBJ databases">
        <authorList>
            <person name="Jaros S."/>
            <person name="Januszkiewicz K."/>
            <person name="Wedrychowicz H."/>
        </authorList>
    </citation>
    <scope>NUCLEOTIDE SEQUENCE [LARGE SCALE GENOMIC DNA]</scope>
    <source>
        <strain evidence="2 3">CGMCC 1.7049</strain>
    </source>
</reference>
<keyword evidence="3" id="KW-1185">Reference proteome</keyword>